<feature type="region of interest" description="Disordered" evidence="8">
    <location>
        <begin position="73"/>
        <end position="127"/>
    </location>
</feature>
<evidence type="ECO:0000256" key="5">
    <source>
        <dbReference type="ARBA" id="ARBA00023125"/>
    </source>
</evidence>
<dbReference type="EMBL" id="GCKF01032163">
    <property type="protein sequence ID" value="JAG97630.1"/>
    <property type="molecule type" value="Transcribed_RNA"/>
</dbReference>
<keyword evidence="4" id="KW-0805">Transcription regulation</keyword>
<keyword evidence="3" id="KW-0862">Zinc</keyword>
<dbReference type="PROSITE" id="PS50884">
    <property type="entry name" value="ZF_DOF_2"/>
    <property type="match status" value="1"/>
</dbReference>
<evidence type="ECO:0000256" key="8">
    <source>
        <dbReference type="SAM" id="MobiDB-lite"/>
    </source>
</evidence>
<dbReference type="PANTHER" id="PTHR31089">
    <property type="entry name" value="CYCLIC DOF FACTOR 2"/>
    <property type="match status" value="1"/>
</dbReference>
<dbReference type="GO" id="GO:0008270">
    <property type="term" value="F:zinc ion binding"/>
    <property type="evidence" value="ECO:0007669"/>
    <property type="project" value="UniProtKB-KW"/>
</dbReference>
<proteinExistence type="predicted"/>
<dbReference type="PROSITE" id="PS01361">
    <property type="entry name" value="ZF_DOF_1"/>
    <property type="match status" value="1"/>
</dbReference>
<keyword evidence="7" id="KW-0539">Nucleus</keyword>
<keyword evidence="1" id="KW-0479">Metal-binding</keyword>
<keyword evidence="5" id="KW-0238">DNA-binding</keyword>
<evidence type="ECO:0000256" key="6">
    <source>
        <dbReference type="ARBA" id="ARBA00023163"/>
    </source>
</evidence>
<dbReference type="InterPro" id="IPR003851">
    <property type="entry name" value="Znf_Dof"/>
</dbReference>
<dbReference type="Pfam" id="PF02701">
    <property type="entry name" value="Zn_ribbon_Dof"/>
    <property type="match status" value="1"/>
</dbReference>
<sequence>MKGDPGFKLFGKTIPVRDENDKGSSAASKLVEDCNDNVEAPSEVPAKDTCQDDMLMSEIESATDGTTVEAQSFTGASDCGEGNHMKPMQDSEKEGAPTTVENNNLKDTKNEETTSAENGSEEKMPKKPDKLLPCPRCDSLDTKFCYYNNYNVNQPRHFCKNCQRYWTAGGTMRNVPVGAGRRKNKHSASHYRHMLISDSLATARADCHDSAHHQVMSTALSSARVLKASRLQLLPLDIESAGGTLLNFGRDTPLCESMATALNLTERPPTNIQGFRNKDDEKIQLSAKEHREDNSCGSTITASTIAEREEGIKNFQTIPQMDQASVMGWPGGVPPCHPYYGGAPWPYGWNFGWGGRAAAPAAGCPNGIAYASDNGNVNTGTSGARPPGMWAAGIPWPFVPGTYWAGPPSWGGGPWNIPFPAMASPATGGLNSPSSSGGSCGSPTLGKHSREVPQAEGKTDGCVWVPRTLRIDDPGEAARSSIWTLLDVGNKSDSITSSGLFKTFHSKGEEKEPVSPPTQGMLANPAAFSRSMAFRENS</sequence>
<evidence type="ECO:0000256" key="7">
    <source>
        <dbReference type="ARBA" id="ARBA00023242"/>
    </source>
</evidence>
<feature type="compositionally biased region" description="Basic and acidic residues" evidence="8">
    <location>
        <begin position="448"/>
        <end position="458"/>
    </location>
</feature>
<feature type="domain" description="Dof-type" evidence="9">
    <location>
        <begin position="132"/>
        <end position="186"/>
    </location>
</feature>
<keyword evidence="2" id="KW-0863">Zinc-finger</keyword>
<dbReference type="PANTHER" id="PTHR31089:SF1">
    <property type="entry name" value="CYCLIC DOF FACTOR 3"/>
    <property type="match status" value="1"/>
</dbReference>
<dbReference type="GO" id="GO:0003677">
    <property type="term" value="F:DNA binding"/>
    <property type="evidence" value="ECO:0007669"/>
    <property type="project" value="UniProtKB-KW"/>
</dbReference>
<evidence type="ECO:0000256" key="1">
    <source>
        <dbReference type="ARBA" id="ARBA00022723"/>
    </source>
</evidence>
<organism evidence="10">
    <name type="scientific">Araucaria cunninghamii</name>
    <name type="common">Hoop pine</name>
    <name type="synonym">Moreton Bay pine</name>
    <dbReference type="NCBI Taxonomy" id="56994"/>
    <lineage>
        <taxon>Eukaryota</taxon>
        <taxon>Viridiplantae</taxon>
        <taxon>Streptophyta</taxon>
        <taxon>Embryophyta</taxon>
        <taxon>Tracheophyta</taxon>
        <taxon>Spermatophyta</taxon>
        <taxon>Pinopsida</taxon>
        <taxon>Pinidae</taxon>
        <taxon>Conifers II</taxon>
        <taxon>Araucariales</taxon>
        <taxon>Araucariaceae</taxon>
        <taxon>Araucaria</taxon>
    </lineage>
</organism>
<evidence type="ECO:0000259" key="9">
    <source>
        <dbReference type="PROSITE" id="PS50884"/>
    </source>
</evidence>
<name>A0A0D6R6U9_ARACU</name>
<feature type="compositionally biased region" description="Low complexity" evidence="8">
    <location>
        <begin position="427"/>
        <end position="446"/>
    </location>
</feature>
<evidence type="ECO:0000313" key="10">
    <source>
        <dbReference type="EMBL" id="JAG97630.1"/>
    </source>
</evidence>
<reference evidence="10" key="1">
    <citation type="submission" date="2015-03" db="EMBL/GenBank/DDBJ databases">
        <title>A transcriptome of Araucaria cunninghamii, an australian fine timber species.</title>
        <authorList>
            <person name="Jing Yi C.J.Y."/>
            <person name="Yin San L.Y.S."/>
            <person name="Abdul Karim S.S."/>
            <person name="Wan Azmi N.N."/>
            <person name="Hercus R.R."/>
            <person name="Croft L.L."/>
        </authorList>
    </citation>
    <scope>NUCLEOTIDE SEQUENCE</scope>
    <source>
        <strain evidence="10">MI0301</strain>
        <tissue evidence="10">Leaf</tissue>
    </source>
</reference>
<evidence type="ECO:0000256" key="4">
    <source>
        <dbReference type="ARBA" id="ARBA00023015"/>
    </source>
</evidence>
<feature type="region of interest" description="Disordered" evidence="8">
    <location>
        <begin position="1"/>
        <end position="50"/>
    </location>
</feature>
<feature type="compositionally biased region" description="Basic and acidic residues" evidence="8">
    <location>
        <begin position="81"/>
        <end position="95"/>
    </location>
</feature>
<accession>A0A0D6R6U9</accession>
<dbReference type="InterPro" id="IPR045174">
    <property type="entry name" value="Dof"/>
</dbReference>
<evidence type="ECO:0000256" key="3">
    <source>
        <dbReference type="ARBA" id="ARBA00022833"/>
    </source>
</evidence>
<feature type="region of interest" description="Disordered" evidence="8">
    <location>
        <begin position="426"/>
        <end position="458"/>
    </location>
</feature>
<dbReference type="AlphaFoldDB" id="A0A0D6R6U9"/>
<dbReference type="GO" id="GO:0003700">
    <property type="term" value="F:DNA-binding transcription factor activity"/>
    <property type="evidence" value="ECO:0007669"/>
    <property type="project" value="InterPro"/>
</dbReference>
<evidence type="ECO:0000256" key="2">
    <source>
        <dbReference type="ARBA" id="ARBA00022771"/>
    </source>
</evidence>
<keyword evidence="6" id="KW-0804">Transcription</keyword>
<protein>
    <recommendedName>
        <fullName evidence="9">Dof-type domain-containing protein</fullName>
    </recommendedName>
</protein>